<evidence type="ECO:0000256" key="3">
    <source>
        <dbReference type="ARBA" id="ARBA00022475"/>
    </source>
</evidence>
<evidence type="ECO:0000256" key="5">
    <source>
        <dbReference type="ARBA" id="ARBA00022741"/>
    </source>
</evidence>
<evidence type="ECO:0000259" key="11">
    <source>
        <dbReference type="PROSITE" id="PS50929"/>
    </source>
</evidence>
<gene>
    <name evidence="12" type="ORF">SAMN02910314_00116</name>
</gene>
<dbReference type="Pfam" id="PF00005">
    <property type="entry name" value="ABC_tran"/>
    <property type="match status" value="1"/>
</dbReference>
<dbReference type="InterPro" id="IPR003593">
    <property type="entry name" value="AAA+_ATPase"/>
</dbReference>
<reference evidence="13" key="1">
    <citation type="submission" date="2016-10" db="EMBL/GenBank/DDBJ databases">
        <authorList>
            <person name="Varghese N."/>
        </authorList>
    </citation>
    <scope>NUCLEOTIDE SEQUENCE [LARGE SCALE GENOMIC DNA]</scope>
    <source>
        <strain evidence="13">DSM 21843</strain>
    </source>
</reference>
<evidence type="ECO:0000256" key="6">
    <source>
        <dbReference type="ARBA" id="ARBA00022840"/>
    </source>
</evidence>
<dbReference type="KEGG" id="ddt:AAY81_09600"/>
<dbReference type="GO" id="GO:0005886">
    <property type="term" value="C:plasma membrane"/>
    <property type="evidence" value="ECO:0007669"/>
    <property type="project" value="UniProtKB-SubCell"/>
</dbReference>
<dbReference type="PANTHER" id="PTHR24221">
    <property type="entry name" value="ATP-BINDING CASSETTE SUB-FAMILY B"/>
    <property type="match status" value="1"/>
</dbReference>
<evidence type="ECO:0000256" key="9">
    <source>
        <dbReference type="SAM" id="Phobius"/>
    </source>
</evidence>
<feature type="domain" description="ABC transmembrane type-1" evidence="11">
    <location>
        <begin position="180"/>
        <end position="456"/>
    </location>
</feature>
<keyword evidence="7 9" id="KW-1133">Transmembrane helix</keyword>
<protein>
    <submittedName>
        <fullName evidence="12">NHLM bacteriocin system ABC transporter, ATP-binding protein</fullName>
    </submittedName>
</protein>
<dbReference type="OrthoDB" id="9787557at2"/>
<proteinExistence type="predicted"/>
<feature type="transmembrane region" description="Helical" evidence="9">
    <location>
        <begin position="314"/>
        <end position="338"/>
    </location>
</feature>
<evidence type="ECO:0000256" key="7">
    <source>
        <dbReference type="ARBA" id="ARBA00022989"/>
    </source>
</evidence>
<feature type="domain" description="ABC transporter" evidence="10">
    <location>
        <begin position="488"/>
        <end position="721"/>
    </location>
</feature>
<dbReference type="PATRIC" id="fig|79604.3.peg.1924"/>
<dbReference type="GO" id="GO:0016887">
    <property type="term" value="F:ATP hydrolysis activity"/>
    <property type="evidence" value="ECO:0007669"/>
    <property type="project" value="InterPro"/>
</dbReference>
<dbReference type="GO" id="GO:0005524">
    <property type="term" value="F:ATP binding"/>
    <property type="evidence" value="ECO:0007669"/>
    <property type="project" value="UniProtKB-KW"/>
</dbReference>
<dbReference type="InterPro" id="IPR036640">
    <property type="entry name" value="ABC1_TM_sf"/>
</dbReference>
<keyword evidence="3" id="KW-1003">Cell membrane</keyword>
<dbReference type="Gene3D" id="3.40.50.300">
    <property type="entry name" value="P-loop containing nucleotide triphosphate hydrolases"/>
    <property type="match status" value="1"/>
</dbReference>
<dbReference type="InterPro" id="IPR017871">
    <property type="entry name" value="ABC_transporter-like_CS"/>
</dbReference>
<dbReference type="InterPro" id="IPR003439">
    <property type="entry name" value="ABC_transporter-like_ATP-bd"/>
</dbReference>
<dbReference type="Gene3D" id="1.20.1560.10">
    <property type="entry name" value="ABC transporter type 1, transmembrane domain"/>
    <property type="match status" value="1"/>
</dbReference>
<feature type="transmembrane region" description="Helical" evidence="9">
    <location>
        <begin position="288"/>
        <end position="308"/>
    </location>
</feature>
<dbReference type="InterPro" id="IPR039421">
    <property type="entry name" value="Type_1_exporter"/>
</dbReference>
<name>A0A172S020_9ACTN</name>
<dbReference type="InterPro" id="IPR027417">
    <property type="entry name" value="P-loop_NTPase"/>
</dbReference>
<dbReference type="GO" id="GO:0140359">
    <property type="term" value="F:ABC-type transporter activity"/>
    <property type="evidence" value="ECO:0007669"/>
    <property type="project" value="InterPro"/>
</dbReference>
<keyword evidence="13" id="KW-1185">Reference proteome</keyword>
<dbReference type="PROSITE" id="PS50929">
    <property type="entry name" value="ABC_TM1F"/>
    <property type="match status" value="1"/>
</dbReference>
<keyword evidence="2" id="KW-0813">Transport</keyword>
<dbReference type="STRING" id="79604.AAY81_09600"/>
<dbReference type="AlphaFoldDB" id="A0A172S020"/>
<evidence type="ECO:0000256" key="1">
    <source>
        <dbReference type="ARBA" id="ARBA00004651"/>
    </source>
</evidence>
<dbReference type="RefSeq" id="WP_066664460.1">
    <property type="nucleotide sequence ID" value="NZ_CP011402.1"/>
</dbReference>
<organism evidence="12 13">
    <name type="scientific">Denitrobacterium detoxificans</name>
    <dbReference type="NCBI Taxonomy" id="79604"/>
    <lineage>
        <taxon>Bacteria</taxon>
        <taxon>Bacillati</taxon>
        <taxon>Actinomycetota</taxon>
        <taxon>Coriobacteriia</taxon>
        <taxon>Eggerthellales</taxon>
        <taxon>Eggerthellaceae</taxon>
        <taxon>Denitrobacterium</taxon>
    </lineage>
</organism>
<evidence type="ECO:0000256" key="4">
    <source>
        <dbReference type="ARBA" id="ARBA00022692"/>
    </source>
</evidence>
<sequence>MGLFDEQIRQRKQGDQAVFEDSILRMASAVVGTATAGSFATSRIVTKEAVDDILKYYGINPVEIPPEITDPDEQLEYALRPHGIMHRMVGLGEDWYKDAIGPMIAYRESDGAPVPVFPKPHTGYWFRDERGRKTDVNAQTIGEFAHEARCFYRPLPLGEIGITDLFAYMRQCVNAVDVGLLVILALGVTLTGMVLPIIAKMLTGFVVDTRSYPILWSSAAFLLCAALSQQLISATRDVAIARIRTKVATSVSAAVMMRVLSLPTAFFRKYSAGELASRCSAANSLVDLLITNVVSLGVAALFSLLYVVQIGQFAPALMLPAVLIIVATVAVNLATSLVQMRVTRQQMKYSAKENGKSFALINGVQKIKLAGAEKRAFAQWARAYTKSAELEYNPPLFLKLSGAITSAVSLAGAIVLYYLAVVSGMSPSDYVAFFAAYGMVMAAFASLSEVVRASAQIRPYLEMVEPILRAEPEVSQGKEILTRLSGRIELNDVYFRYNEQSPYMAKGLNLRIRPGEYLAIVGKSGCGKSTLVRLLLGFETPEKGAIYYDGRDMANSDLRSLRRRIGTVTQDGMLFSGDIYSNITISAPQLSVEDAWRAAEIADIADDIRAMPRGMSTMISEGSGGISGGQKQRLMIARAVAPRPHVLIFDEATSALDNRTQQQVSNALDELNCTRIVIAHRLSTIKNCDRILYLEDGCIVEDGTYEELVAKGGLFAELVERQRLDI</sequence>
<dbReference type="Pfam" id="PF00664">
    <property type="entry name" value="ABC_membrane"/>
    <property type="match status" value="1"/>
</dbReference>
<comment type="subcellular location">
    <subcellularLocation>
        <location evidence="1">Cell membrane</location>
        <topology evidence="1">Multi-pass membrane protein</topology>
    </subcellularLocation>
</comment>
<feature type="transmembrane region" description="Helical" evidence="9">
    <location>
        <begin position="178"/>
        <end position="199"/>
    </location>
</feature>
<dbReference type="SUPFAM" id="SSF52540">
    <property type="entry name" value="P-loop containing nucleoside triphosphate hydrolases"/>
    <property type="match status" value="1"/>
</dbReference>
<dbReference type="EMBL" id="FOEC01000001">
    <property type="protein sequence ID" value="SEO39723.1"/>
    <property type="molecule type" value="Genomic_DNA"/>
</dbReference>
<keyword evidence="6 12" id="KW-0067">ATP-binding</keyword>
<keyword evidence="4 9" id="KW-0812">Transmembrane</keyword>
<dbReference type="PROSITE" id="PS50893">
    <property type="entry name" value="ABC_TRANSPORTER_2"/>
    <property type="match status" value="1"/>
</dbReference>
<dbReference type="SUPFAM" id="SSF90123">
    <property type="entry name" value="ABC transporter transmembrane region"/>
    <property type="match status" value="1"/>
</dbReference>
<dbReference type="InterPro" id="IPR011527">
    <property type="entry name" value="ABC1_TM_dom"/>
</dbReference>
<dbReference type="FunFam" id="3.40.50.300:FF:000299">
    <property type="entry name" value="ABC transporter ATP-binding protein/permease"/>
    <property type="match status" value="1"/>
</dbReference>
<feature type="transmembrane region" description="Helical" evidence="9">
    <location>
        <begin position="396"/>
        <end position="419"/>
    </location>
</feature>
<dbReference type="GO" id="GO:0034040">
    <property type="term" value="F:ATPase-coupled lipid transmembrane transporter activity"/>
    <property type="evidence" value="ECO:0007669"/>
    <property type="project" value="TreeGrafter"/>
</dbReference>
<feature type="transmembrane region" description="Helical" evidence="9">
    <location>
        <begin position="431"/>
        <end position="451"/>
    </location>
</feature>
<dbReference type="PROSITE" id="PS00211">
    <property type="entry name" value="ABC_TRANSPORTER_1"/>
    <property type="match status" value="1"/>
</dbReference>
<dbReference type="SMART" id="SM00382">
    <property type="entry name" value="AAA"/>
    <property type="match status" value="1"/>
</dbReference>
<accession>A0A172S020</accession>
<evidence type="ECO:0000256" key="2">
    <source>
        <dbReference type="ARBA" id="ARBA00022448"/>
    </source>
</evidence>
<dbReference type="Proteomes" id="UP000182975">
    <property type="component" value="Unassembled WGS sequence"/>
</dbReference>
<evidence type="ECO:0000256" key="8">
    <source>
        <dbReference type="ARBA" id="ARBA00023136"/>
    </source>
</evidence>
<evidence type="ECO:0000313" key="13">
    <source>
        <dbReference type="Proteomes" id="UP000182975"/>
    </source>
</evidence>
<keyword evidence="5" id="KW-0547">Nucleotide-binding</keyword>
<keyword evidence="8 9" id="KW-0472">Membrane</keyword>
<dbReference type="PANTHER" id="PTHR24221:SF654">
    <property type="entry name" value="ATP-BINDING CASSETTE SUB-FAMILY B MEMBER 6"/>
    <property type="match status" value="1"/>
</dbReference>
<feature type="transmembrane region" description="Helical" evidence="9">
    <location>
        <begin position="211"/>
        <end position="232"/>
    </location>
</feature>
<evidence type="ECO:0000259" key="10">
    <source>
        <dbReference type="PROSITE" id="PS50893"/>
    </source>
</evidence>
<evidence type="ECO:0000313" key="12">
    <source>
        <dbReference type="EMBL" id="SEO39723.1"/>
    </source>
</evidence>